<comment type="caution">
    <text evidence="1">The sequence shown here is derived from an EMBL/GenBank/DDBJ whole genome shotgun (WGS) entry which is preliminary data.</text>
</comment>
<feature type="non-terminal residue" evidence="1">
    <location>
        <position position="1"/>
    </location>
</feature>
<reference evidence="1" key="1">
    <citation type="submission" date="2021-02" db="EMBL/GenBank/DDBJ databases">
        <authorList>
            <person name="Nowell W R."/>
        </authorList>
    </citation>
    <scope>NUCLEOTIDE SEQUENCE</scope>
</reference>
<proteinExistence type="predicted"/>
<evidence type="ECO:0000313" key="1">
    <source>
        <dbReference type="EMBL" id="CAF4801624.1"/>
    </source>
</evidence>
<accession>A0A8S3BBY3</accession>
<evidence type="ECO:0000313" key="2">
    <source>
        <dbReference type="Proteomes" id="UP000676336"/>
    </source>
</evidence>
<dbReference type="Proteomes" id="UP000676336">
    <property type="component" value="Unassembled WGS sequence"/>
</dbReference>
<dbReference type="EMBL" id="CAJOBI010148732">
    <property type="protein sequence ID" value="CAF4801624.1"/>
    <property type="molecule type" value="Genomic_DNA"/>
</dbReference>
<organism evidence="1 2">
    <name type="scientific">Rotaria magnacalcarata</name>
    <dbReference type="NCBI Taxonomy" id="392030"/>
    <lineage>
        <taxon>Eukaryota</taxon>
        <taxon>Metazoa</taxon>
        <taxon>Spiralia</taxon>
        <taxon>Gnathifera</taxon>
        <taxon>Rotifera</taxon>
        <taxon>Eurotatoria</taxon>
        <taxon>Bdelloidea</taxon>
        <taxon>Philodinida</taxon>
        <taxon>Philodinidae</taxon>
        <taxon>Rotaria</taxon>
    </lineage>
</organism>
<dbReference type="AlphaFoldDB" id="A0A8S3BBY3"/>
<name>A0A8S3BBY3_9BILA</name>
<sequence>MRIPFDEFLEKLVKDYKVESREQLGIFCRSFPYLTEVTRKLTYEHRRHNRQSELDARSEIMKIAQAKFAELIKEVKFEFQSPLDKKKKSPTIVFDHLISIVEKYLVVSEQKIVQDTLSKFRKDELLQCLFNVSICLGTMKKPDELMVELKKFYQYPIISTVQSATVQNPQLPHMNQSLHNKQYQPASSNQLSVTYRSRNSSTEHIALQNSDYKEIGYFRKATNHIDQSRVFEKIYFCVSLICCSLKILTNYKFQNVIDLDVEENVFV</sequence>
<gene>
    <name evidence="1" type="ORF">SMN809_LOCUS47205</name>
</gene>
<protein>
    <submittedName>
        <fullName evidence="1">Uncharacterized protein</fullName>
    </submittedName>
</protein>